<dbReference type="GO" id="GO:0004853">
    <property type="term" value="F:uroporphyrinogen decarboxylase activity"/>
    <property type="evidence" value="ECO:0007669"/>
    <property type="project" value="InterPro"/>
</dbReference>
<dbReference type="EMBL" id="BARS01003253">
    <property type="protein sequence ID" value="GAF79977.1"/>
    <property type="molecule type" value="Genomic_DNA"/>
</dbReference>
<dbReference type="Gene3D" id="3.20.20.210">
    <property type="match status" value="1"/>
</dbReference>
<dbReference type="PANTHER" id="PTHR47099">
    <property type="entry name" value="METHYLCOBAMIDE:COM METHYLTRANSFERASE MTBA"/>
    <property type="match status" value="1"/>
</dbReference>
<name>X0SVQ5_9ZZZZ</name>
<dbReference type="GO" id="GO:0006779">
    <property type="term" value="P:porphyrin-containing compound biosynthetic process"/>
    <property type="evidence" value="ECO:0007669"/>
    <property type="project" value="InterPro"/>
</dbReference>
<reference evidence="2" key="1">
    <citation type="journal article" date="2014" name="Front. Microbiol.">
        <title>High frequency of phylogenetically diverse reductive dehalogenase-homologous genes in deep subseafloor sedimentary metagenomes.</title>
        <authorList>
            <person name="Kawai M."/>
            <person name="Futagami T."/>
            <person name="Toyoda A."/>
            <person name="Takaki Y."/>
            <person name="Nishi S."/>
            <person name="Hori S."/>
            <person name="Arai W."/>
            <person name="Tsubouchi T."/>
            <person name="Morono Y."/>
            <person name="Uchiyama I."/>
            <person name="Ito T."/>
            <person name="Fujiyama A."/>
            <person name="Inagaki F."/>
            <person name="Takami H."/>
        </authorList>
    </citation>
    <scope>NUCLEOTIDE SEQUENCE</scope>
    <source>
        <strain evidence="2">Expedition CK06-06</strain>
    </source>
</reference>
<gene>
    <name evidence="2" type="ORF">S01H1_06283</name>
</gene>
<feature type="domain" description="Uroporphyrinogen decarboxylase (URO-D)" evidence="1">
    <location>
        <begin position="134"/>
        <end position="324"/>
    </location>
</feature>
<proteinExistence type="predicted"/>
<evidence type="ECO:0000313" key="2">
    <source>
        <dbReference type="EMBL" id="GAF79977.1"/>
    </source>
</evidence>
<dbReference type="AlphaFoldDB" id="X0SVQ5"/>
<protein>
    <recommendedName>
        <fullName evidence="1">Uroporphyrinogen decarboxylase (URO-D) domain-containing protein</fullName>
    </recommendedName>
</protein>
<comment type="caution">
    <text evidence="2">The sequence shown here is derived from an EMBL/GenBank/DDBJ whole genome shotgun (WGS) entry which is preliminary data.</text>
</comment>
<sequence>MPREQVIKAVQRRRPSRIPLIRAQWWGEGLTEQYGDRLAEFARYPEDVSFLWLDPLDVEVMGLSWEISADGALDSKCVIDDWAKLDEFIDKLPDPESDPQFAALIAQAQAIRAQDRYLVFAWWRLFFERPWGLRGMENLFGDYYDSPENVHRLHEALCDLYCGYIKRAVRDLRPDGFWTSDDLGHQTQPMMSPEQFRQFIKPYYERIGGLLAELGIHWWLHSCGNNTPLLADIADAGVNVFHPVQKHTMNELEVARDYGDRLCFLVGIDVQHTLQEKDPTGVREEVRFLIDTFDRPDGGMCIAAGNGIVAGTPFDNIEAFLDEAVHYGTQHRGGFD</sequence>
<accession>X0SVQ5</accession>
<dbReference type="SUPFAM" id="SSF51726">
    <property type="entry name" value="UROD/MetE-like"/>
    <property type="match status" value="1"/>
</dbReference>
<dbReference type="InterPro" id="IPR000257">
    <property type="entry name" value="Uroporphyrinogen_deCOase"/>
</dbReference>
<dbReference type="PANTHER" id="PTHR47099:SF1">
    <property type="entry name" value="METHYLCOBAMIDE:COM METHYLTRANSFERASE MTBA"/>
    <property type="match status" value="1"/>
</dbReference>
<evidence type="ECO:0000259" key="1">
    <source>
        <dbReference type="Pfam" id="PF01208"/>
    </source>
</evidence>
<organism evidence="2">
    <name type="scientific">marine sediment metagenome</name>
    <dbReference type="NCBI Taxonomy" id="412755"/>
    <lineage>
        <taxon>unclassified sequences</taxon>
        <taxon>metagenomes</taxon>
        <taxon>ecological metagenomes</taxon>
    </lineage>
</organism>
<dbReference type="InterPro" id="IPR038071">
    <property type="entry name" value="UROD/MetE-like_sf"/>
</dbReference>
<dbReference type="InterPro" id="IPR052024">
    <property type="entry name" value="Methanogen_methyltrans"/>
</dbReference>
<dbReference type="Pfam" id="PF01208">
    <property type="entry name" value="URO-D"/>
    <property type="match status" value="1"/>
</dbReference>